<dbReference type="OrthoDB" id="6161632at2759"/>
<accession>V4ADD3</accession>
<evidence type="ECO:0000256" key="1">
    <source>
        <dbReference type="SAM" id="MobiDB-lite"/>
    </source>
</evidence>
<proteinExistence type="predicted"/>
<dbReference type="RefSeq" id="XP_009054586.1">
    <property type="nucleotide sequence ID" value="XM_009056338.1"/>
</dbReference>
<sequence>MNKSSLSDSTLLETESDADDSDRDPDWKPRKKRKLFECSSSDEDLAHSPIRPISTTSVPSSPNTPTHNPPHKRSKPGKAMPEKWKKNIQKQLRMEGKDYSGIKKDDEGHYVYSSEKQKRTLGERNCTRLCAIGKKCTAFSEDERSSIFDRFWTNLNWDQKRVFVAGLIDKVEVKERREKTGESRKKYSFNYFLKKNEQRLPVCRNMMLNTLGLKDKMVYEWMKDVSVGVPNKTPDKRRNTQRTDNKVIAAKEFLGKLPNLPSHYCRATSNKKYLEPIFTTFADLYRVYKQYCTTEGVGIVCKKAFKSCFDDLNLSLSRPKKDQCDICCGFEAGNISEIDYNNHINLKNESRNEKSNDKARAENDNRIKVITLDLQSLLLSPRIQASSMYYKTKLGCHNYTIYDLNTRQVVCYFWHEGEGELSANSFASCLADYIDNLSGLSEDKNITIVQKFLEKGHTQMECDSVHSTIERRLRNKPIYVPQNYVDLIGTARVSPP</sequence>
<feature type="compositionally biased region" description="Low complexity" evidence="1">
    <location>
        <begin position="1"/>
        <end position="13"/>
    </location>
</feature>
<dbReference type="OMA" id="AYESHTE"/>
<dbReference type="EMBL" id="KB201750">
    <property type="protein sequence ID" value="ESO94847.1"/>
    <property type="molecule type" value="Genomic_DNA"/>
</dbReference>
<dbReference type="HOGENOM" id="CLU_011458_1_0_1"/>
<protein>
    <submittedName>
        <fullName evidence="2">Uncharacterized protein</fullName>
    </submittedName>
</protein>
<evidence type="ECO:0000313" key="3">
    <source>
        <dbReference type="Proteomes" id="UP000030746"/>
    </source>
</evidence>
<dbReference type="AlphaFoldDB" id="V4ADD3"/>
<gene>
    <name evidence="2" type="ORF">LOTGIDRAFT_161099</name>
</gene>
<dbReference type="CTD" id="20238623"/>
<name>V4ADD3_LOTGI</name>
<feature type="compositionally biased region" description="Low complexity" evidence="1">
    <location>
        <begin position="48"/>
        <end position="66"/>
    </location>
</feature>
<evidence type="ECO:0000313" key="2">
    <source>
        <dbReference type="EMBL" id="ESO94847.1"/>
    </source>
</evidence>
<dbReference type="GeneID" id="20238623"/>
<dbReference type="Proteomes" id="UP000030746">
    <property type="component" value="Unassembled WGS sequence"/>
</dbReference>
<dbReference type="KEGG" id="lgi:LOTGIDRAFT_161099"/>
<dbReference type="PANTHER" id="PTHR10773">
    <property type="entry name" value="DNA-DIRECTED RNA POLYMERASES I, II, AND III SUBUNIT RPABC2"/>
    <property type="match status" value="1"/>
</dbReference>
<feature type="compositionally biased region" description="Acidic residues" evidence="1">
    <location>
        <begin position="14"/>
        <end position="23"/>
    </location>
</feature>
<reference evidence="2 3" key="1">
    <citation type="journal article" date="2013" name="Nature">
        <title>Insights into bilaterian evolution from three spiralian genomes.</title>
        <authorList>
            <person name="Simakov O."/>
            <person name="Marletaz F."/>
            <person name="Cho S.J."/>
            <person name="Edsinger-Gonzales E."/>
            <person name="Havlak P."/>
            <person name="Hellsten U."/>
            <person name="Kuo D.H."/>
            <person name="Larsson T."/>
            <person name="Lv J."/>
            <person name="Arendt D."/>
            <person name="Savage R."/>
            <person name="Osoegawa K."/>
            <person name="de Jong P."/>
            <person name="Grimwood J."/>
            <person name="Chapman J.A."/>
            <person name="Shapiro H."/>
            <person name="Aerts A."/>
            <person name="Otillar R.P."/>
            <person name="Terry A.Y."/>
            <person name="Boore J.L."/>
            <person name="Grigoriev I.V."/>
            <person name="Lindberg D.R."/>
            <person name="Seaver E.C."/>
            <person name="Weisblat D.A."/>
            <person name="Putnam N.H."/>
            <person name="Rokhsar D.S."/>
        </authorList>
    </citation>
    <scope>NUCLEOTIDE SEQUENCE [LARGE SCALE GENOMIC DNA]</scope>
</reference>
<keyword evidence="3" id="KW-1185">Reference proteome</keyword>
<organism evidence="2 3">
    <name type="scientific">Lottia gigantea</name>
    <name type="common">Giant owl limpet</name>
    <dbReference type="NCBI Taxonomy" id="225164"/>
    <lineage>
        <taxon>Eukaryota</taxon>
        <taxon>Metazoa</taxon>
        <taxon>Spiralia</taxon>
        <taxon>Lophotrochozoa</taxon>
        <taxon>Mollusca</taxon>
        <taxon>Gastropoda</taxon>
        <taxon>Patellogastropoda</taxon>
        <taxon>Lottioidea</taxon>
        <taxon>Lottiidae</taxon>
        <taxon>Lottia</taxon>
    </lineage>
</organism>
<feature type="region of interest" description="Disordered" evidence="1">
    <location>
        <begin position="1"/>
        <end position="83"/>
    </location>
</feature>
<dbReference type="PANTHER" id="PTHR10773:SF19">
    <property type="match status" value="1"/>
</dbReference>